<name>C2JUH5_LACRM</name>
<dbReference type="InterPro" id="IPR000086">
    <property type="entry name" value="NUDIX_hydrolase_dom"/>
</dbReference>
<dbReference type="AlphaFoldDB" id="C2JUH5"/>
<feature type="domain" description="Nudix hydrolase" evidence="1">
    <location>
        <begin position="54"/>
        <end position="155"/>
    </location>
</feature>
<evidence type="ECO:0000313" key="4">
    <source>
        <dbReference type="Proteomes" id="UP000004525"/>
    </source>
</evidence>
<dbReference type="Gene3D" id="1.10.10.10">
    <property type="entry name" value="Winged helix-like DNA-binding domain superfamily/Winged helix DNA-binding domain"/>
    <property type="match status" value="1"/>
</dbReference>
<reference evidence="3" key="1">
    <citation type="submission" date="2009-01" db="EMBL/GenBank/DDBJ databases">
        <authorList>
            <person name="Qin X."/>
            <person name="Bachman B."/>
            <person name="Battles P."/>
            <person name="Bell A."/>
            <person name="Bess C."/>
            <person name="Bickham C."/>
            <person name="Chaboub L."/>
            <person name="Chen D."/>
            <person name="Coyle M."/>
            <person name="Deiros D.R."/>
            <person name="Dinh H."/>
            <person name="Forbes L."/>
            <person name="Fowler G."/>
            <person name="Francisco L."/>
            <person name="Fu Q."/>
            <person name="Gubbala S."/>
            <person name="Hale W."/>
            <person name="Han Y."/>
            <person name="Hemphill L."/>
            <person name="Highlander S.K."/>
            <person name="Hirani K."/>
            <person name="Hogues M."/>
            <person name="Jackson L."/>
            <person name="Jakkamsetti A."/>
            <person name="Javaid M."/>
            <person name="Jiang H."/>
            <person name="Korchina V."/>
            <person name="Kovar C."/>
            <person name="Lara F."/>
            <person name="Lee S."/>
            <person name="Mata R."/>
            <person name="Mathew T."/>
            <person name="Moen C."/>
            <person name="Morales K."/>
            <person name="Munidasa M."/>
            <person name="Nazareth L."/>
            <person name="Ngo R."/>
            <person name="Nguyen L."/>
            <person name="Okwuonu G."/>
            <person name="Ongeri F."/>
            <person name="Patil S."/>
            <person name="Petrosino J."/>
            <person name="Pham C."/>
            <person name="Pham P."/>
            <person name="Pu L.-L."/>
            <person name="Puazo M."/>
            <person name="Raj R."/>
            <person name="Reid J."/>
            <person name="Rouhana J."/>
            <person name="Saada N."/>
            <person name="Shang Y."/>
            <person name="Simmons D."/>
            <person name="Thornton R."/>
            <person name="Warren J."/>
            <person name="Weissenberger G."/>
            <person name="Zhang J."/>
            <person name="Zhang L."/>
            <person name="Zhou C."/>
            <person name="Zhu D."/>
            <person name="Muzny D."/>
            <person name="Worley K."/>
            <person name="Gibbs R."/>
        </authorList>
    </citation>
    <scope>NUCLEOTIDE SEQUENCE [LARGE SCALE GENOMIC DNA]</scope>
    <source>
        <strain evidence="3">LMS2-1</strain>
    </source>
</reference>
<gene>
    <name evidence="3" type="ORF">HMPREF0539_0559</name>
</gene>
<dbReference type="HOGENOM" id="CLU_037162_3_0_9"/>
<dbReference type="GO" id="GO:0016787">
    <property type="term" value="F:hydrolase activity"/>
    <property type="evidence" value="ECO:0007669"/>
    <property type="project" value="UniProtKB-KW"/>
</dbReference>
<dbReference type="Proteomes" id="UP000004525">
    <property type="component" value="Unassembled WGS sequence"/>
</dbReference>
<dbReference type="Gene3D" id="3.90.79.10">
    <property type="entry name" value="Nucleoside Triphosphate Pyrophosphohydrolase"/>
    <property type="match status" value="1"/>
</dbReference>
<dbReference type="SUPFAM" id="SSF55811">
    <property type="entry name" value="Nudix"/>
    <property type="match status" value="1"/>
</dbReference>
<keyword evidence="3" id="KW-0378">Hydrolase</keyword>
<dbReference type="CDD" id="cd18873">
    <property type="entry name" value="NUDIX_NadM_like"/>
    <property type="match status" value="1"/>
</dbReference>
<accession>C2JUH5</accession>
<dbReference type="Pfam" id="PF21906">
    <property type="entry name" value="WHD_NrtR"/>
    <property type="match status" value="1"/>
</dbReference>
<keyword evidence="4" id="KW-1185">Reference proteome</keyword>
<dbReference type="PANTHER" id="PTHR43736">
    <property type="entry name" value="ADP-RIBOSE PYROPHOSPHATASE"/>
    <property type="match status" value="1"/>
</dbReference>
<proteinExistence type="predicted"/>
<sequence>MCINLKPTRPRFAIINSVHTLSTKRKIDAMADEFIAHPLITITNVIWSFSRTTRQLQILLIHRADDPYAGYWALPETTLRVRESADAAAIRLIRDKIGVHVNRGSTEQLATFTDPARTPGERALALTYMTYLPTMPKLRPGYGATDARWFAFSATANDYQLQNGTLTFQLDQQVAHLAFDHARILGVAIRRIRNKLDYQPSILQVLGHTFTLKEAREVYAPFLNTTAAAIDNSNFKKTHQHLFVEVGTAHDRTRSGRPPKLFKLA</sequence>
<dbReference type="EMBL" id="ACIZ01000022">
    <property type="protein sequence ID" value="EEN81235.1"/>
    <property type="molecule type" value="Genomic_DNA"/>
</dbReference>
<organism evidence="3 4">
    <name type="scientific">Lacticaseibacillus rhamnosus (strain LMS2-1)</name>
    <dbReference type="NCBI Taxonomy" id="525361"/>
    <lineage>
        <taxon>Bacteria</taxon>
        <taxon>Bacillati</taxon>
        <taxon>Bacillota</taxon>
        <taxon>Bacilli</taxon>
        <taxon>Lactobacillales</taxon>
        <taxon>Lactobacillaceae</taxon>
        <taxon>Lacticaseibacillus</taxon>
    </lineage>
</organism>
<dbReference type="Pfam" id="PF00293">
    <property type="entry name" value="NUDIX"/>
    <property type="match status" value="1"/>
</dbReference>
<evidence type="ECO:0000313" key="3">
    <source>
        <dbReference type="EMBL" id="EEN81235.1"/>
    </source>
</evidence>
<dbReference type="InterPro" id="IPR036388">
    <property type="entry name" value="WH-like_DNA-bd_sf"/>
</dbReference>
<dbReference type="PANTHER" id="PTHR43736:SF4">
    <property type="entry name" value="SLR1690 PROTEIN"/>
    <property type="match status" value="1"/>
</dbReference>
<feature type="domain" description="NrtR DNA-binding winged helix" evidence="2">
    <location>
        <begin position="203"/>
        <end position="264"/>
    </location>
</feature>
<evidence type="ECO:0000259" key="1">
    <source>
        <dbReference type="Pfam" id="PF00293"/>
    </source>
</evidence>
<evidence type="ECO:0000259" key="2">
    <source>
        <dbReference type="Pfam" id="PF21906"/>
    </source>
</evidence>
<protein>
    <submittedName>
        <fullName evidence="3">Hydrolase, NUDIX family</fullName>
    </submittedName>
</protein>
<dbReference type="InterPro" id="IPR036390">
    <property type="entry name" value="WH_DNA-bd_sf"/>
</dbReference>
<dbReference type="SUPFAM" id="SSF46785">
    <property type="entry name" value="Winged helix' DNA-binding domain"/>
    <property type="match status" value="1"/>
</dbReference>
<dbReference type="InterPro" id="IPR054105">
    <property type="entry name" value="WHD_NrtR"/>
</dbReference>
<dbReference type="InterPro" id="IPR015797">
    <property type="entry name" value="NUDIX_hydrolase-like_dom_sf"/>
</dbReference>
<comment type="caution">
    <text evidence="3">The sequence shown here is derived from an EMBL/GenBank/DDBJ whole genome shotgun (WGS) entry which is preliminary data.</text>
</comment>